<name>F9DY92_9BACL</name>
<evidence type="ECO:0000313" key="8">
    <source>
        <dbReference type="Proteomes" id="UP000005316"/>
    </source>
</evidence>
<evidence type="ECO:0000259" key="5">
    <source>
        <dbReference type="PROSITE" id="PS50531"/>
    </source>
</evidence>
<feature type="domain" description="HTH IS21-type" evidence="5">
    <location>
        <begin position="12"/>
        <end position="77"/>
    </location>
</feature>
<feature type="domain" description="Integrase catalytic" evidence="6">
    <location>
        <begin position="131"/>
        <end position="307"/>
    </location>
</feature>
<reference evidence="7 8" key="1">
    <citation type="submission" date="2011-04" db="EMBL/GenBank/DDBJ databases">
        <authorList>
            <person name="Muzny D."/>
            <person name="Qin X."/>
            <person name="Deng J."/>
            <person name="Jiang H."/>
            <person name="Liu Y."/>
            <person name="Qu J."/>
            <person name="Song X.-Z."/>
            <person name="Zhang L."/>
            <person name="Thornton R."/>
            <person name="Coyle M."/>
            <person name="Francisco L."/>
            <person name="Jackson L."/>
            <person name="Javaid M."/>
            <person name="Korchina V."/>
            <person name="Kovar C."/>
            <person name="Mata R."/>
            <person name="Mathew T."/>
            <person name="Ngo R."/>
            <person name="Nguyen L."/>
            <person name="Nguyen N."/>
            <person name="Okwuonu G."/>
            <person name="Ongeri F."/>
            <person name="Pham C."/>
            <person name="Simmons D."/>
            <person name="Wilczek-Boney K."/>
            <person name="Hale W."/>
            <person name="Jakkamsetti A."/>
            <person name="Pham P."/>
            <person name="Ruth R."/>
            <person name="San Lucas F."/>
            <person name="Warren J."/>
            <person name="Zhang J."/>
            <person name="Zhao Z."/>
            <person name="Zhou C."/>
            <person name="Zhu D."/>
            <person name="Lee S."/>
            <person name="Bess C."/>
            <person name="Blankenburg K."/>
            <person name="Forbes L."/>
            <person name="Fu Q."/>
            <person name="Gubbala S."/>
            <person name="Hirani K."/>
            <person name="Jayaseelan J.C."/>
            <person name="Lara F."/>
            <person name="Munidasa M."/>
            <person name="Palculict T."/>
            <person name="Patil S."/>
            <person name="Pu L.-L."/>
            <person name="Saada N."/>
            <person name="Tang L."/>
            <person name="Weissenberger G."/>
            <person name="Zhu Y."/>
            <person name="Hemphill L."/>
            <person name="Shang Y."/>
            <person name="Youmans B."/>
            <person name="Ayvaz T."/>
            <person name="Ross M."/>
            <person name="Santibanez J."/>
            <person name="Aqrawi P."/>
            <person name="Gross S."/>
            <person name="Joshi V."/>
            <person name="Fowler G."/>
            <person name="Nazareth L."/>
            <person name="Reid J."/>
            <person name="Worley K."/>
            <person name="Petrosino J."/>
            <person name="Highlander S."/>
            <person name="Gibbs R."/>
        </authorList>
    </citation>
    <scope>NUCLEOTIDE SEQUENCE [LARGE SCALE GENOMIC DNA]</scope>
    <source>
        <strain evidence="7 8">2681</strain>
    </source>
</reference>
<dbReference type="GO" id="GO:0003677">
    <property type="term" value="F:DNA binding"/>
    <property type="evidence" value="ECO:0007669"/>
    <property type="project" value="UniProtKB-KW"/>
</dbReference>
<dbReference type="PROSITE" id="PS50994">
    <property type="entry name" value="INTEGRASE"/>
    <property type="match status" value="1"/>
</dbReference>
<dbReference type="SUPFAM" id="SSF46689">
    <property type="entry name" value="Homeodomain-like"/>
    <property type="match status" value="1"/>
</dbReference>
<dbReference type="RefSeq" id="WP_009499480.1">
    <property type="nucleotide sequence ID" value="NZ_GL983003.1"/>
</dbReference>
<dbReference type="GO" id="GO:0015074">
    <property type="term" value="P:DNA integration"/>
    <property type="evidence" value="ECO:0007669"/>
    <property type="project" value="InterPro"/>
</dbReference>
<dbReference type="GO" id="GO:0006310">
    <property type="term" value="P:DNA recombination"/>
    <property type="evidence" value="ECO:0007669"/>
    <property type="project" value="UniProtKB-KW"/>
</dbReference>
<dbReference type="InterPro" id="IPR012337">
    <property type="entry name" value="RNaseH-like_sf"/>
</dbReference>
<dbReference type="InterPro" id="IPR009057">
    <property type="entry name" value="Homeodomain-like_sf"/>
</dbReference>
<evidence type="ECO:0000313" key="7">
    <source>
        <dbReference type="EMBL" id="EGQ18685.1"/>
    </source>
</evidence>
<dbReference type="SUPFAM" id="SSF53098">
    <property type="entry name" value="Ribonuclease H-like"/>
    <property type="match status" value="1"/>
</dbReference>
<evidence type="ECO:0000256" key="4">
    <source>
        <dbReference type="ARBA" id="ARBA00023172"/>
    </source>
</evidence>
<sequence length="521" mass="60903">MESEEEEVEIWMVYFEVKRLRSEGFSDAAIARKLKISRNRVKDYGDKTPEEFHAFALSLQTRKKKLDPYEEQILEWLKEHPDLTSAQVADWLKEKLEVHSVSEGTVRNFVNGLREKYCIPKQLADREYAAVPELPMGKQMQVDFGETRQQTAEGKSKKLYFIGFVLAHSRYKYVEWLDRPFTTKDLIRMHENAFSYFGGMPEEMVYDQDSLLAISENAGDLILTAEFTKYHQKRKFKIYLCRKADPESKGKIERVVQYVKGNFAKNRVFDQLINWQESCMKWLKRTGNYNVHHTTKKRPVEVYTLEKEHLRPVSGTYIFENVYASSITRQIHKDNVIRFDGNRYSVPLGTFRPNAPNIAYIEKQHSKLFVRLQQTGPVIAEHSIARGKGKLISDASHRKRNQTKRTTLIQQVSEMIADPDVSGWLIDQLKERYPRHLLDQLKIIQAVGLQYPQFLRPAVCEMRRLQLNSAHDVRDIAISLEMEQKQQIESVIAVNEKYKDLTAPERKEDIYLQIFQGGEPS</sequence>
<dbReference type="AlphaFoldDB" id="F9DY92"/>
<dbReference type="EMBL" id="AFPZ01000130">
    <property type="protein sequence ID" value="EGQ18685.1"/>
    <property type="molecule type" value="Genomic_DNA"/>
</dbReference>
<evidence type="ECO:0000259" key="6">
    <source>
        <dbReference type="PROSITE" id="PS50994"/>
    </source>
</evidence>
<organism evidence="7 8">
    <name type="scientific">Sporosarcina newyorkensis 2681</name>
    <dbReference type="NCBI Taxonomy" id="1027292"/>
    <lineage>
        <taxon>Bacteria</taxon>
        <taxon>Bacillati</taxon>
        <taxon>Bacillota</taxon>
        <taxon>Bacilli</taxon>
        <taxon>Bacillales</taxon>
        <taxon>Caryophanaceae</taxon>
        <taxon>Sporosarcina</taxon>
    </lineage>
</organism>
<dbReference type="Proteomes" id="UP000005316">
    <property type="component" value="Unassembled WGS sequence"/>
</dbReference>
<dbReference type="InterPro" id="IPR017894">
    <property type="entry name" value="HTH_IS21_transposase_type"/>
</dbReference>
<comment type="similarity">
    <text evidence="1">Belongs to the transposase IS21/IS408/IS1162 family.</text>
</comment>
<dbReference type="GO" id="GO:0032196">
    <property type="term" value="P:transposition"/>
    <property type="evidence" value="ECO:0007669"/>
    <property type="project" value="UniProtKB-KW"/>
</dbReference>
<dbReference type="eggNOG" id="COG4584">
    <property type="taxonomic scope" value="Bacteria"/>
</dbReference>
<keyword evidence="3" id="KW-0238">DNA-binding</keyword>
<dbReference type="HOGENOM" id="CLU_020626_1_4_9"/>
<keyword evidence="2" id="KW-0815">Transposition</keyword>
<evidence type="ECO:0000256" key="1">
    <source>
        <dbReference type="ARBA" id="ARBA00009277"/>
    </source>
</evidence>
<protein>
    <submittedName>
        <fullName evidence="7">Transposase</fullName>
    </submittedName>
</protein>
<dbReference type="NCBIfam" id="NF033546">
    <property type="entry name" value="transpos_IS21"/>
    <property type="match status" value="1"/>
</dbReference>
<dbReference type="PROSITE" id="PS50531">
    <property type="entry name" value="HTH_IS21"/>
    <property type="match status" value="1"/>
</dbReference>
<dbReference type="PANTHER" id="PTHR35004:SF6">
    <property type="entry name" value="TRANSPOSASE"/>
    <property type="match status" value="1"/>
</dbReference>
<gene>
    <name evidence="7" type="ORF">HMPREF9372_3773</name>
</gene>
<dbReference type="InterPro" id="IPR036397">
    <property type="entry name" value="RNaseH_sf"/>
</dbReference>
<proteinExistence type="inferred from homology"/>
<evidence type="ECO:0000256" key="2">
    <source>
        <dbReference type="ARBA" id="ARBA00022578"/>
    </source>
</evidence>
<evidence type="ECO:0000256" key="3">
    <source>
        <dbReference type="ARBA" id="ARBA00023125"/>
    </source>
</evidence>
<accession>F9DY92</accession>
<keyword evidence="4" id="KW-0233">DNA recombination</keyword>
<dbReference type="InterPro" id="IPR001584">
    <property type="entry name" value="Integrase_cat-core"/>
</dbReference>
<dbReference type="PANTHER" id="PTHR35004">
    <property type="entry name" value="TRANSPOSASE RV3428C-RELATED"/>
    <property type="match status" value="1"/>
</dbReference>
<comment type="caution">
    <text evidence="7">The sequence shown here is derived from an EMBL/GenBank/DDBJ whole genome shotgun (WGS) entry which is preliminary data.</text>
</comment>
<dbReference type="Gene3D" id="3.30.420.10">
    <property type="entry name" value="Ribonuclease H-like superfamily/Ribonuclease H"/>
    <property type="match status" value="1"/>
</dbReference>